<evidence type="ECO:0000313" key="1">
    <source>
        <dbReference type="EMBL" id="WEF51691.1"/>
    </source>
</evidence>
<dbReference type="Proteomes" id="UP001213907">
    <property type="component" value="Chromosome"/>
</dbReference>
<protein>
    <submittedName>
        <fullName evidence="1">Uncharacterized protein</fullName>
    </submittedName>
</protein>
<accession>A0ABY8BQT1</accession>
<proteinExistence type="predicted"/>
<gene>
    <name evidence="1" type="ORF">AFIC_000135</name>
</gene>
<dbReference type="RefSeq" id="WP_275247281.1">
    <property type="nucleotide sequence ID" value="NZ_BAABDX010000001.1"/>
</dbReference>
<dbReference type="EMBL" id="CP113162">
    <property type="protein sequence ID" value="WEF51691.1"/>
    <property type="molecule type" value="Genomic_DNA"/>
</dbReference>
<organism evidence="1 2">
    <name type="scientific">Afipia carboxydohydrogena</name>
    <name type="common">Pseudomonas carboxydohydrogena</name>
    <dbReference type="NCBI Taxonomy" id="290"/>
    <lineage>
        <taxon>Bacteria</taxon>
        <taxon>Pseudomonadati</taxon>
        <taxon>Pseudomonadota</taxon>
        <taxon>Alphaproteobacteria</taxon>
        <taxon>Hyphomicrobiales</taxon>
        <taxon>Nitrobacteraceae</taxon>
        <taxon>Afipia</taxon>
    </lineage>
</organism>
<reference evidence="1 2" key="1">
    <citation type="submission" date="2022-11" db="EMBL/GenBank/DDBJ databases">
        <authorList>
            <person name="Siebert D."/>
            <person name="Busche T."/>
            <person name="Saydam E."/>
            <person name="Kalinowski J."/>
            <person name="Ruckert C."/>
            <person name="Blombach B."/>
        </authorList>
    </citation>
    <scope>NUCLEOTIDE SEQUENCE [LARGE SCALE GENOMIC DNA]</scope>
    <source>
        <strain evidence="1 2">DSM 1083</strain>
    </source>
</reference>
<sequence length="41" mass="4230">MIDRVIDGAIMFVNAPVISPSHCCNPPLAALCARPAPIALA</sequence>
<evidence type="ECO:0000313" key="2">
    <source>
        <dbReference type="Proteomes" id="UP001213907"/>
    </source>
</evidence>
<keyword evidence="2" id="KW-1185">Reference proteome</keyword>
<name>A0ABY8BQT1_AFICR</name>